<evidence type="ECO:0000313" key="3">
    <source>
        <dbReference type="Proteomes" id="UP000449547"/>
    </source>
</evidence>
<feature type="region of interest" description="Disordered" evidence="1">
    <location>
        <begin position="29"/>
        <end position="48"/>
    </location>
</feature>
<evidence type="ECO:0000313" key="2">
    <source>
        <dbReference type="EMBL" id="KAA8899055.1"/>
    </source>
</evidence>
<feature type="region of interest" description="Disordered" evidence="1">
    <location>
        <begin position="269"/>
        <end position="311"/>
    </location>
</feature>
<dbReference type="VEuPathDB" id="FungiDB:DIURU_004436"/>
<proteinExistence type="predicted"/>
<dbReference type="EMBL" id="SWFT01000130">
    <property type="protein sequence ID" value="KAA8899055.1"/>
    <property type="molecule type" value="Genomic_DNA"/>
</dbReference>
<dbReference type="GeneID" id="54783087"/>
<dbReference type="RefSeq" id="XP_034010732.1">
    <property type="nucleotide sequence ID" value="XM_034157309.1"/>
</dbReference>
<name>A0A642UH68_DIURU</name>
<feature type="region of interest" description="Disordered" evidence="1">
    <location>
        <begin position="53"/>
        <end position="91"/>
    </location>
</feature>
<feature type="compositionally biased region" description="Polar residues" evidence="1">
    <location>
        <begin position="66"/>
        <end position="82"/>
    </location>
</feature>
<dbReference type="OrthoDB" id="4096882at2759"/>
<reference evidence="2 3" key="1">
    <citation type="submission" date="2019-07" db="EMBL/GenBank/DDBJ databases">
        <title>Genome assembly of two rare yeast pathogens: Diutina rugosa and Trichomonascus ciferrii.</title>
        <authorList>
            <person name="Mixao V."/>
            <person name="Saus E."/>
            <person name="Hansen A."/>
            <person name="Lass-Flor C."/>
            <person name="Gabaldon T."/>
        </authorList>
    </citation>
    <scope>NUCLEOTIDE SEQUENCE [LARGE SCALE GENOMIC DNA]</scope>
    <source>
        <strain evidence="2 3">CBS 613</strain>
    </source>
</reference>
<dbReference type="AlphaFoldDB" id="A0A642UH68"/>
<gene>
    <name evidence="2" type="ORF">DIURU_004436</name>
</gene>
<accession>A0A642UH68</accession>
<feature type="compositionally biased region" description="Basic and acidic residues" evidence="1">
    <location>
        <begin position="269"/>
        <end position="286"/>
    </location>
</feature>
<evidence type="ECO:0000256" key="1">
    <source>
        <dbReference type="SAM" id="MobiDB-lite"/>
    </source>
</evidence>
<organism evidence="2 3">
    <name type="scientific">Diutina rugosa</name>
    <name type="common">Yeast</name>
    <name type="synonym">Candida rugosa</name>
    <dbReference type="NCBI Taxonomy" id="5481"/>
    <lineage>
        <taxon>Eukaryota</taxon>
        <taxon>Fungi</taxon>
        <taxon>Dikarya</taxon>
        <taxon>Ascomycota</taxon>
        <taxon>Saccharomycotina</taxon>
        <taxon>Pichiomycetes</taxon>
        <taxon>Debaryomycetaceae</taxon>
        <taxon>Diutina</taxon>
    </lineage>
</organism>
<keyword evidence="3" id="KW-1185">Reference proteome</keyword>
<dbReference type="Proteomes" id="UP000449547">
    <property type="component" value="Unassembled WGS sequence"/>
</dbReference>
<comment type="caution">
    <text evidence="2">The sequence shown here is derived from an EMBL/GenBank/DDBJ whole genome shotgun (WGS) entry which is preliminary data.</text>
</comment>
<protein>
    <submittedName>
        <fullName evidence="2">Uncharacterized protein</fullName>
    </submittedName>
</protein>
<sequence length="322" mass="35418">MSVVSLGSPRNSIVSEDVRLTRNNSLTSLASLGGANPPIPAPQASQSFLQSTVAPTLPEPPPTTENSASNKRFTGTDQTPTDDANGGARDPLRELPVQLFFSDDDSELETPSRLKRPVITPKWGSLGNPYTSSPVFNDVATKPTSSALFDTTGPRRDRVTSPIALATAETPSRRSSFSGADDAMLPPLAVKKRTKAQTKHTIQQSLMKRKLIHSKDLQVELGVTSPIETKFITTAVSDSGKRTYLKQPVLQSLTSKNKLIQQLNQRWNRAGDDDKQRRLDDPERVPARYRRKRRWSDDESSLASTDGDVDDFPAYDDVNDFL</sequence>